<evidence type="ECO:0000313" key="2">
    <source>
        <dbReference type="Proteomes" id="UP000054454"/>
    </source>
</evidence>
<name>A0A0W4ZED8_PNEC8</name>
<sequence>MSSDDSILLRRLFLDVLKKINKNREYLEIKKKGLKHNHDYTGGQKDLCDVMCSNDDLLKGRSTKNELKDHIFSYDIDIVFFWNFLGKN</sequence>
<accession>A0A0W4ZED8</accession>
<dbReference type="Proteomes" id="UP000054454">
    <property type="component" value="Unassembled WGS sequence"/>
</dbReference>
<dbReference type="VEuPathDB" id="FungiDB:T552_04177"/>
<organism evidence="1 2">
    <name type="scientific">Pneumocystis carinii (strain B80)</name>
    <name type="common">Rat pneumocystis pneumonia agent</name>
    <name type="synonym">Pneumocystis carinii f. sp. carinii</name>
    <dbReference type="NCBI Taxonomy" id="1408658"/>
    <lineage>
        <taxon>Eukaryota</taxon>
        <taxon>Fungi</taxon>
        <taxon>Dikarya</taxon>
        <taxon>Ascomycota</taxon>
        <taxon>Taphrinomycotina</taxon>
        <taxon>Pneumocystomycetes</taxon>
        <taxon>Pneumocystaceae</taxon>
        <taxon>Pneumocystis</taxon>
    </lineage>
</organism>
<gene>
    <name evidence="1" type="ORF">T552_04177</name>
</gene>
<evidence type="ECO:0000313" key="1">
    <source>
        <dbReference type="EMBL" id="KTW26752.1"/>
    </source>
</evidence>
<dbReference type="GeneID" id="28938431"/>
<proteinExistence type="predicted"/>
<keyword evidence="2" id="KW-1185">Reference proteome</keyword>
<dbReference type="EMBL" id="LFVZ01000012">
    <property type="protein sequence ID" value="KTW26752.1"/>
    <property type="molecule type" value="Genomic_DNA"/>
</dbReference>
<comment type="caution">
    <text evidence="1">The sequence shown here is derived from an EMBL/GenBank/DDBJ whole genome shotgun (WGS) entry which is preliminary data.</text>
</comment>
<reference evidence="2" key="1">
    <citation type="journal article" date="2016" name="Nat. Commun.">
        <title>Genome analysis of three Pneumocystis species reveals adaptation mechanisms to life exclusively in mammalian hosts.</title>
        <authorList>
            <person name="Ma L."/>
            <person name="Chen Z."/>
            <person name="Huang D.W."/>
            <person name="Kutty G."/>
            <person name="Ishihara M."/>
            <person name="Wang H."/>
            <person name="Abouelleil A."/>
            <person name="Bishop L."/>
            <person name="Davey E."/>
            <person name="Deng R."/>
            <person name="Deng X."/>
            <person name="Fan L."/>
            <person name="Fantoni G."/>
            <person name="Fitzgerald M."/>
            <person name="Gogineni E."/>
            <person name="Goldberg J.M."/>
            <person name="Handley G."/>
            <person name="Hu X."/>
            <person name="Huber C."/>
            <person name="Jiao X."/>
            <person name="Jones K."/>
            <person name="Levin J.Z."/>
            <person name="Liu Y."/>
            <person name="Macdonald P."/>
            <person name="Melnikov A."/>
            <person name="Raley C."/>
            <person name="Sassi M."/>
            <person name="Sherman B.T."/>
            <person name="Song X."/>
            <person name="Sykes S."/>
            <person name="Tran B."/>
            <person name="Walsh L."/>
            <person name="Xia Y."/>
            <person name="Yang J."/>
            <person name="Young S."/>
            <person name="Zeng Q."/>
            <person name="Zheng X."/>
            <person name="Stephens R."/>
            <person name="Nusbaum C."/>
            <person name="Birren B.W."/>
            <person name="Azadi P."/>
            <person name="Lempicki R.A."/>
            <person name="Cuomo C.A."/>
            <person name="Kovacs J.A."/>
        </authorList>
    </citation>
    <scope>NUCLEOTIDE SEQUENCE [LARGE SCALE GENOMIC DNA]</scope>
    <source>
        <strain evidence="2">B80</strain>
    </source>
</reference>
<protein>
    <submittedName>
        <fullName evidence="1">Uncharacterized protein</fullName>
    </submittedName>
</protein>
<dbReference type="AlphaFoldDB" id="A0A0W4ZED8"/>
<dbReference type="RefSeq" id="XP_018225087.1">
    <property type="nucleotide sequence ID" value="XM_018372228.1"/>
</dbReference>